<sequence length="194" mass="22676">MDMRFLQRALPSSKFAPDPNAEYTFKNPRRQLFDLPYSVMKHIIENANGAVWKKLIQTCKFFYPKKNLYPVNEFVVYSDDSRRIDCTMIIDGKSFDAKSIVPKLWLYNSFESGSQPEGFPDDVTTVLPKIFKCDLRFLNLYFQDLKFEEYQILTSSGTIKEMNLYFVHIVQSNGIRASADKLLDNLYNLEVFKS</sequence>
<evidence type="ECO:0000313" key="2">
    <source>
        <dbReference type="WBParaSite" id="ES5_v2.g24803.t1"/>
    </source>
</evidence>
<accession>A0AC34G4Z0</accession>
<evidence type="ECO:0000313" key="1">
    <source>
        <dbReference type="Proteomes" id="UP000887579"/>
    </source>
</evidence>
<name>A0AC34G4Z0_9BILA</name>
<dbReference type="Proteomes" id="UP000887579">
    <property type="component" value="Unplaced"/>
</dbReference>
<reference evidence="2" key="1">
    <citation type="submission" date="2022-11" db="UniProtKB">
        <authorList>
            <consortium name="WormBaseParasite"/>
        </authorList>
    </citation>
    <scope>IDENTIFICATION</scope>
</reference>
<organism evidence="1 2">
    <name type="scientific">Panagrolaimus sp. ES5</name>
    <dbReference type="NCBI Taxonomy" id="591445"/>
    <lineage>
        <taxon>Eukaryota</taxon>
        <taxon>Metazoa</taxon>
        <taxon>Ecdysozoa</taxon>
        <taxon>Nematoda</taxon>
        <taxon>Chromadorea</taxon>
        <taxon>Rhabditida</taxon>
        <taxon>Tylenchina</taxon>
        <taxon>Panagrolaimomorpha</taxon>
        <taxon>Panagrolaimoidea</taxon>
        <taxon>Panagrolaimidae</taxon>
        <taxon>Panagrolaimus</taxon>
    </lineage>
</organism>
<proteinExistence type="predicted"/>
<dbReference type="WBParaSite" id="ES5_v2.g24803.t1">
    <property type="protein sequence ID" value="ES5_v2.g24803.t1"/>
    <property type="gene ID" value="ES5_v2.g24803"/>
</dbReference>
<protein>
    <submittedName>
        <fullName evidence="2">Uncharacterized protein</fullName>
    </submittedName>
</protein>